<dbReference type="Proteomes" id="UP000004358">
    <property type="component" value="Unassembled WGS sequence"/>
</dbReference>
<proteinExistence type="predicted"/>
<evidence type="ECO:0000313" key="2">
    <source>
        <dbReference type="Proteomes" id="UP000004358"/>
    </source>
</evidence>
<dbReference type="EMBL" id="AANZ01000004">
    <property type="protein sequence ID" value="EAQ81617.1"/>
    <property type="molecule type" value="Genomic_DNA"/>
</dbReference>
<accession>A3ZPD9</accession>
<dbReference type="STRING" id="314230.DSM3645_28587"/>
<dbReference type="AlphaFoldDB" id="A3ZPD9"/>
<comment type="caution">
    <text evidence="1">The sequence shown here is derived from an EMBL/GenBank/DDBJ whole genome shotgun (WGS) entry which is preliminary data.</text>
</comment>
<protein>
    <submittedName>
        <fullName evidence="1">Uncharacterized protein</fullName>
    </submittedName>
</protein>
<evidence type="ECO:0000313" key="1">
    <source>
        <dbReference type="EMBL" id="EAQ81617.1"/>
    </source>
</evidence>
<dbReference type="HOGENOM" id="CLU_780029_0_0_0"/>
<reference evidence="1 2" key="1">
    <citation type="submission" date="2006-02" db="EMBL/GenBank/DDBJ databases">
        <authorList>
            <person name="Amann R."/>
            <person name="Ferriera S."/>
            <person name="Johnson J."/>
            <person name="Kravitz S."/>
            <person name="Halpern A."/>
            <person name="Remington K."/>
            <person name="Beeson K."/>
            <person name="Tran B."/>
            <person name="Rogers Y.-H."/>
            <person name="Friedman R."/>
            <person name="Venter J.C."/>
        </authorList>
    </citation>
    <scope>NUCLEOTIDE SEQUENCE [LARGE SCALE GENOMIC DNA]</scope>
    <source>
        <strain evidence="1 2">DSM 3645</strain>
    </source>
</reference>
<sequence length="355" mass="40842">MTEEERAYVNSCSVRIAINKFAAFHHDVGIAPTHLFFLDAYDVACANWLQFASSEILHRQLSGVTFVISDTLRDRLRMCDPSDYRRLEEAGYFGSLTKNPFGWRRILKEPRNLNRILVPESGLFQFVSHHHSMVGGEWAQTLDQPLFHFRGSLTSALNYLSISYPGKTVTLVGTDFNQGTSFFEDRLKDVSFAYEDWTTDIVRKAGRHYSAIEIRGGTMFDRFVFIVDRMLKSGNRLRCTNPESLLVTRGVIPFQPIVETSCDNAWQAGIVSEENCTPVAHKEVWRQCMAVTEKLIDLEMRTLELQQKSEELESIKNSWSWLIGTTLTWPVGQLVERISTIRRHLTKKPVRRQLK</sequence>
<gene>
    <name evidence="1" type="ORF">DSM3645_28587</name>
</gene>
<dbReference type="eggNOG" id="ENOG5032K05">
    <property type="taxonomic scope" value="Bacteria"/>
</dbReference>
<name>A3ZPD9_9BACT</name>
<organism evidence="1 2">
    <name type="scientific">Blastopirellula marina DSM 3645</name>
    <dbReference type="NCBI Taxonomy" id="314230"/>
    <lineage>
        <taxon>Bacteria</taxon>
        <taxon>Pseudomonadati</taxon>
        <taxon>Planctomycetota</taxon>
        <taxon>Planctomycetia</taxon>
        <taxon>Pirellulales</taxon>
        <taxon>Pirellulaceae</taxon>
        <taxon>Blastopirellula</taxon>
    </lineage>
</organism>